<dbReference type="Pfam" id="PF07733">
    <property type="entry name" value="DNA_pol3_alpha"/>
    <property type="match status" value="1"/>
</dbReference>
<dbReference type="EMBL" id="CP159578">
    <property type="protein sequence ID" value="XCJ79525.1"/>
    <property type="molecule type" value="Genomic_DNA"/>
</dbReference>
<dbReference type="RefSeq" id="WP_353980452.1">
    <property type="nucleotide sequence ID" value="NZ_CP159578.1"/>
</dbReference>
<proteinExistence type="inferred from homology"/>
<evidence type="ECO:0000256" key="4">
    <source>
        <dbReference type="ARBA" id="ARBA00017273"/>
    </source>
</evidence>
<evidence type="ECO:0000256" key="13">
    <source>
        <dbReference type="HAMAP-Rule" id="MF_01902"/>
    </source>
</evidence>
<dbReference type="InterPro" id="IPR004365">
    <property type="entry name" value="NA-bd_OB_tRNA"/>
</dbReference>
<feature type="compositionally biased region" description="Low complexity" evidence="14">
    <location>
        <begin position="9"/>
        <end position="20"/>
    </location>
</feature>
<dbReference type="GO" id="GO:0005737">
    <property type="term" value="C:cytoplasm"/>
    <property type="evidence" value="ECO:0007669"/>
    <property type="project" value="UniProtKB-SubCell"/>
</dbReference>
<dbReference type="GO" id="GO:0003887">
    <property type="term" value="F:DNA-directed DNA polymerase activity"/>
    <property type="evidence" value="ECO:0007669"/>
    <property type="project" value="UniProtKB-UniRule"/>
</dbReference>
<reference evidence="16" key="1">
    <citation type="submission" date="2024-06" db="EMBL/GenBank/DDBJ databases">
        <title>Complete genome of Salinicola endophyticus HNIBRBA4755.</title>
        <authorList>
            <person name="Shin S.Y."/>
            <person name="Kang H."/>
            <person name="Song J."/>
        </authorList>
    </citation>
    <scope>NUCLEOTIDE SEQUENCE</scope>
    <source>
        <strain evidence="16">HNIBRBA4755</strain>
    </source>
</reference>
<keyword evidence="7 13" id="KW-0548">Nucleotidyltransferase</keyword>
<gene>
    <name evidence="13" type="primary">dnaE2</name>
    <name evidence="16" type="ORF">ABV408_19095</name>
</gene>
<dbReference type="PANTHER" id="PTHR32294:SF4">
    <property type="entry name" value="ERROR-PRONE DNA POLYMERASE"/>
    <property type="match status" value="1"/>
</dbReference>
<dbReference type="HAMAP" id="MF_01902">
    <property type="entry name" value="DNApol_error_prone"/>
    <property type="match status" value="1"/>
</dbReference>
<dbReference type="PANTHER" id="PTHR32294">
    <property type="entry name" value="DNA POLYMERASE III SUBUNIT ALPHA"/>
    <property type="match status" value="1"/>
</dbReference>
<keyword evidence="10 13" id="KW-0239">DNA-directed DNA polymerase</keyword>
<dbReference type="NCBIfam" id="TIGR00594">
    <property type="entry name" value="polc"/>
    <property type="match status" value="1"/>
</dbReference>
<organism evidence="16">
    <name type="scientific">Salinicola endophyticus</name>
    <dbReference type="NCBI Taxonomy" id="1949083"/>
    <lineage>
        <taxon>Bacteria</taxon>
        <taxon>Pseudomonadati</taxon>
        <taxon>Pseudomonadota</taxon>
        <taxon>Gammaproteobacteria</taxon>
        <taxon>Oceanospirillales</taxon>
        <taxon>Halomonadaceae</taxon>
        <taxon>Salinicola</taxon>
    </lineage>
</organism>
<evidence type="ECO:0000256" key="2">
    <source>
        <dbReference type="ARBA" id="ARBA00007391"/>
    </source>
</evidence>
<dbReference type="InterPro" id="IPR040982">
    <property type="entry name" value="DNA_pol3_finger"/>
</dbReference>
<dbReference type="Pfam" id="PF02811">
    <property type="entry name" value="PHP"/>
    <property type="match status" value="1"/>
</dbReference>
<dbReference type="GO" id="GO:0006260">
    <property type="term" value="P:DNA replication"/>
    <property type="evidence" value="ECO:0007669"/>
    <property type="project" value="UniProtKB-KW"/>
</dbReference>
<dbReference type="NCBIfam" id="NF004225">
    <property type="entry name" value="PRK05672.1"/>
    <property type="match status" value="1"/>
</dbReference>
<dbReference type="InterPro" id="IPR004013">
    <property type="entry name" value="PHP_dom"/>
</dbReference>
<dbReference type="CDD" id="cd04485">
    <property type="entry name" value="DnaE_OBF"/>
    <property type="match status" value="1"/>
</dbReference>
<dbReference type="InterPro" id="IPR016195">
    <property type="entry name" value="Pol/histidinol_Pase-like"/>
</dbReference>
<feature type="domain" description="Polymerase/histidinol phosphatase N-terminal" evidence="15">
    <location>
        <begin position="59"/>
        <end position="126"/>
    </location>
</feature>
<evidence type="ECO:0000256" key="7">
    <source>
        <dbReference type="ARBA" id="ARBA00022695"/>
    </source>
</evidence>
<feature type="region of interest" description="Disordered" evidence="14">
    <location>
        <begin position="1"/>
        <end position="52"/>
    </location>
</feature>
<evidence type="ECO:0000256" key="9">
    <source>
        <dbReference type="ARBA" id="ARBA00022763"/>
    </source>
</evidence>
<evidence type="ECO:0000256" key="14">
    <source>
        <dbReference type="SAM" id="MobiDB-lite"/>
    </source>
</evidence>
<dbReference type="InterPro" id="IPR029460">
    <property type="entry name" value="DNAPol_HHH"/>
</dbReference>
<dbReference type="GO" id="GO:0008408">
    <property type="term" value="F:3'-5' exonuclease activity"/>
    <property type="evidence" value="ECO:0007669"/>
    <property type="project" value="InterPro"/>
</dbReference>
<comment type="function">
    <text evidence="13">DNA polymerase involved in damage-induced mutagenesis and translesion synthesis (TLS). It is not the major replicative DNA polymerase.</text>
</comment>
<dbReference type="InterPro" id="IPR003141">
    <property type="entry name" value="Pol/His_phosphatase_N"/>
</dbReference>
<dbReference type="AlphaFoldDB" id="A0AB74UET9"/>
<dbReference type="SMART" id="SM00481">
    <property type="entry name" value="POLIIIAc"/>
    <property type="match status" value="1"/>
</dbReference>
<dbReference type="CDD" id="cd07434">
    <property type="entry name" value="PHP_PolIIIA_DnaE2"/>
    <property type="match status" value="1"/>
</dbReference>
<accession>A0AB74UET9</accession>
<keyword evidence="9 13" id="KW-0227">DNA damage</keyword>
<sequence length="1089" mass="118302">MSRPPAWPPGDAANDAGAAAHGDETMAPGAAAGAQDGATPPGAASGAHESPGHEANAYAELHCLSAFSFQRGASTADELFARAARLGYHALAITDEATLAGIVRAWQAARAHGVRLIVGAELRSDSGLKLVLLVENRHGYAQLCGLLTRIRGRAPKGEYRLYDSDLAALDGGAGLFALWLPGDSATFAAGARLAGYFPGRLWLAAELHYGFAQGLDDAARLARWQALAATLKMPLVAAGDVHMHARGRRALQDCLTAIRQHQSVFEAGDTLFPNGERHLRTRAALAAIYPAELLAESVALAARCHFDLGELEYTYPHEVVPAGQTPAAWLAELTCQGARRRWPDGVPETVQRQLDHELALITALGYEHYFLTVHDIVAFARGEGILCQGRGSAANSAVCFALGITSIDPAHSALLFERFISPERNEPPDIDVDFEHARREEVIQYVFRRYGRQRAALTAVVSHYHAAGAIRDIGRALGFAPERIDQLARCAGRWSDEIPDAARLREYGFVPEEPPLRRLLVLAASLIGFPRHLSQHPGGFVISDAPLDTLVPVENAAMAERTVIQWDKDDLDLVGLMKVDVLALGMLTVLRRSFDLLRRHRGLDYGLADLPAEDPETYAMIQRADTLGVFQIESRAQMAMLPRLKPATFYDLVIEVAIVRPGPIQGDMVHPYLKRRSGEEPITYPSAEVEAVFARTLGVPLFQEQVMALAVAAAGYTPGEADQLRRSMAAWKRHGGLEHHRQRIVEGMLARGYTQAFAERLFEQIKGFGSYGFPESHAASFALLTYASCWLKCHEQAIFACALINSWPMGFYSPDQVLQDARRHGVEVRPVDIRLSQWESTLEPVEEYTGADTGELAIRLGLHMIQGLAEADAERLLAARDTPGCDSVARLAARAGVKPAVMSRLADAGALAALVGDRHQARWAVAGIETTLPLFGELEGEEEALALPAMAVAEAVRADYASVGTTLGPHPLALLRQARGLGGVVDSRRLATLPGDIGVNVAGLVVGRQRPGSAKGVTFLTLEDEFGLVNVVVWKRLAERYRRVLLEARLLRVVGRHECHQGVRHVIARRLIDLSALLDGLAPRSRDFH</sequence>
<dbReference type="Pfam" id="PF01336">
    <property type="entry name" value="tRNA_anti-codon"/>
    <property type="match status" value="1"/>
</dbReference>
<evidence type="ECO:0000256" key="12">
    <source>
        <dbReference type="ARBA" id="ARBA00049244"/>
    </source>
</evidence>
<dbReference type="InterPro" id="IPR004805">
    <property type="entry name" value="DnaE2/DnaE/PolC"/>
</dbReference>
<dbReference type="InterPro" id="IPR011708">
    <property type="entry name" value="DNA_pol3_alpha_NTPase_dom"/>
</dbReference>
<name>A0AB74UET9_9GAMM</name>
<evidence type="ECO:0000256" key="1">
    <source>
        <dbReference type="ARBA" id="ARBA00004496"/>
    </source>
</evidence>
<dbReference type="Pfam" id="PF17657">
    <property type="entry name" value="DNA_pol3_finger"/>
    <property type="match status" value="1"/>
</dbReference>
<keyword evidence="5 13" id="KW-0963">Cytoplasm</keyword>
<keyword evidence="6 13" id="KW-0808">Transferase</keyword>
<evidence type="ECO:0000259" key="15">
    <source>
        <dbReference type="SMART" id="SM00481"/>
    </source>
</evidence>
<dbReference type="EC" id="2.7.7.7" evidence="3 13"/>
<comment type="subcellular location">
    <subcellularLocation>
        <location evidence="1 13">Cytoplasm</location>
    </subcellularLocation>
</comment>
<keyword evidence="8 13" id="KW-0235">DNA replication</keyword>
<dbReference type="GO" id="GO:0006281">
    <property type="term" value="P:DNA repair"/>
    <property type="evidence" value="ECO:0007669"/>
    <property type="project" value="UniProtKB-UniRule"/>
</dbReference>
<dbReference type="Pfam" id="PF14579">
    <property type="entry name" value="HHH_6"/>
    <property type="match status" value="1"/>
</dbReference>
<dbReference type="Gene3D" id="1.10.150.870">
    <property type="match status" value="1"/>
</dbReference>
<protein>
    <recommendedName>
        <fullName evidence="4 13">Error-prone DNA polymerase</fullName>
        <ecNumber evidence="3 13">2.7.7.7</ecNumber>
    </recommendedName>
</protein>
<evidence type="ECO:0000256" key="8">
    <source>
        <dbReference type="ARBA" id="ARBA00022705"/>
    </source>
</evidence>
<comment type="catalytic activity">
    <reaction evidence="12 13">
        <text>DNA(n) + a 2'-deoxyribonucleoside 5'-triphosphate = DNA(n+1) + diphosphate</text>
        <dbReference type="Rhea" id="RHEA:22508"/>
        <dbReference type="Rhea" id="RHEA-COMP:17339"/>
        <dbReference type="Rhea" id="RHEA-COMP:17340"/>
        <dbReference type="ChEBI" id="CHEBI:33019"/>
        <dbReference type="ChEBI" id="CHEBI:61560"/>
        <dbReference type="ChEBI" id="CHEBI:173112"/>
        <dbReference type="EC" id="2.7.7.7"/>
    </reaction>
</comment>
<dbReference type="Gene3D" id="3.20.20.140">
    <property type="entry name" value="Metal-dependent hydrolases"/>
    <property type="match status" value="1"/>
</dbReference>
<evidence type="ECO:0000256" key="11">
    <source>
        <dbReference type="ARBA" id="ARBA00023204"/>
    </source>
</evidence>
<evidence type="ECO:0000256" key="6">
    <source>
        <dbReference type="ARBA" id="ARBA00022679"/>
    </source>
</evidence>
<evidence type="ECO:0000256" key="10">
    <source>
        <dbReference type="ARBA" id="ARBA00022932"/>
    </source>
</evidence>
<feature type="compositionally biased region" description="Low complexity" evidence="14">
    <location>
        <begin position="27"/>
        <end position="44"/>
    </location>
</feature>
<evidence type="ECO:0000313" key="16">
    <source>
        <dbReference type="EMBL" id="XCJ79525.1"/>
    </source>
</evidence>
<evidence type="ECO:0000256" key="5">
    <source>
        <dbReference type="ARBA" id="ARBA00022490"/>
    </source>
</evidence>
<dbReference type="InterPro" id="IPR023073">
    <property type="entry name" value="DnaE2"/>
</dbReference>
<comment type="similarity">
    <text evidence="2 13">Belongs to the DNA polymerase type-C family. DnaE2 subfamily.</text>
</comment>
<keyword evidence="11 13" id="KW-0234">DNA repair</keyword>
<evidence type="ECO:0000256" key="3">
    <source>
        <dbReference type="ARBA" id="ARBA00012417"/>
    </source>
</evidence>
<dbReference type="GO" id="GO:0003676">
    <property type="term" value="F:nucleic acid binding"/>
    <property type="evidence" value="ECO:0007669"/>
    <property type="project" value="InterPro"/>
</dbReference>
<dbReference type="SUPFAM" id="SSF89550">
    <property type="entry name" value="PHP domain-like"/>
    <property type="match status" value="1"/>
</dbReference>